<dbReference type="NCBIfam" id="NF001989">
    <property type="entry name" value="PRK00784.1"/>
    <property type="match status" value="1"/>
</dbReference>
<evidence type="ECO:0000256" key="3">
    <source>
        <dbReference type="ARBA" id="ARBA00022962"/>
    </source>
</evidence>
<dbReference type="STRING" id="760142.Hipma_0074"/>
<dbReference type="Gene3D" id="3.40.50.300">
    <property type="entry name" value="P-loop containing nucleotide triphosphate hydrolases"/>
    <property type="match status" value="1"/>
</dbReference>
<dbReference type="Pfam" id="PF07685">
    <property type="entry name" value="GATase_3"/>
    <property type="match status" value="1"/>
</dbReference>
<feature type="domain" description="CobQ/CobB/MinD/ParA nucleotide binding" evidence="5">
    <location>
        <begin position="5"/>
        <end position="227"/>
    </location>
</feature>
<dbReference type="InterPro" id="IPR011698">
    <property type="entry name" value="GATase_3"/>
</dbReference>
<sequence length="467" mass="52149">MKKAIMFCGTASGVGKTIITAGFCRLLSNKGVSVAPFKAQNMSLNSIALQEGGEISVAQALQAFACKIKPDVRMNPILLKPDSGRSYLVRLGKPVGVYSYKDYYRLSVENKKIAFEAFDSLKDEYDLVVIEGAGSPAEINLYDHDFVNMPMAEYANAFVFIVGDIDRGGVFASFKGTVELLRQKHKELVKGFIINKFRGSYEILKPAFELFKDHCKKPIVGVVPYLDLKLDEEDSVFKPSRADGKVKIGVIRLPHMSNFNEFDIFRFLDVGLKFVIKPQELDSCDLVILPGSKNPIVDLEFLLESGFDVYLKGILGEKPIVGICGGYQLLGESIDGKKALGLLGVETELLEDKVVVSAEYEGTGDFEGRFLSGYEIHHGRTNSKGKLKQLLKQKDLLVFDEDRLVIGTYLHGIFNNNVFLEWLFDLLGKHIEFNVNLSKEKDEQLNRLSEVLEESLNLEILLDGFDL</sequence>
<dbReference type="CDD" id="cd01750">
    <property type="entry name" value="GATase1_CobQ"/>
    <property type="match status" value="1"/>
</dbReference>
<dbReference type="OrthoDB" id="9808302at2"/>
<dbReference type="Pfam" id="PF01656">
    <property type="entry name" value="CbiA"/>
    <property type="match status" value="1"/>
</dbReference>
<comment type="function">
    <text evidence="4">Catalyzes amidations at positions B, D, E, and G on adenosylcobyrinic A,C-diamide. NH(2) groups are provided by glutamine, and one molecule of ATP is hydrogenolyzed for each amidation.</text>
</comment>
<keyword evidence="2 4" id="KW-0169">Cobalamin biosynthesis</keyword>
<comment type="similarity">
    <text evidence="4">Belongs to the CobB/CobQ family. CobQ subfamily.</text>
</comment>
<dbReference type="InterPro" id="IPR027417">
    <property type="entry name" value="P-loop_NTPase"/>
</dbReference>
<dbReference type="PROSITE" id="PS51274">
    <property type="entry name" value="GATASE_COBBQ"/>
    <property type="match status" value="1"/>
</dbReference>
<gene>
    <name evidence="4" type="primary">cobQ</name>
    <name evidence="7" type="ordered locus">Hipma_0074</name>
</gene>
<keyword evidence="3 4" id="KW-0315">Glutamine amidotransferase</keyword>
<feature type="active site" evidence="4">
    <location>
        <position position="411"/>
    </location>
</feature>
<dbReference type="Gene3D" id="3.40.50.880">
    <property type="match status" value="1"/>
</dbReference>
<reference evidence="8" key="2">
    <citation type="submission" date="2011-03" db="EMBL/GenBank/DDBJ databases">
        <title>The complete genome of Hippea maritima DSM 10411.</title>
        <authorList>
            <consortium name="US DOE Joint Genome Institute (JGI-PGF)"/>
            <person name="Lucas S."/>
            <person name="Copeland A."/>
            <person name="Lapidus A."/>
            <person name="Bruce D."/>
            <person name="Goodwin L."/>
            <person name="Pitluck S."/>
            <person name="Peters L."/>
            <person name="Kyrpides N."/>
            <person name="Mavromatis K."/>
            <person name="Pagani I."/>
            <person name="Ivanova N."/>
            <person name="Mikhailova N."/>
            <person name="Lu M."/>
            <person name="Detter J.C."/>
            <person name="Tapia R."/>
            <person name="Han C."/>
            <person name="Land M."/>
            <person name="Hauser L."/>
            <person name="Markowitz V."/>
            <person name="Cheng J.-F."/>
            <person name="Hugenholtz P."/>
            <person name="Woyke T."/>
            <person name="Wu D."/>
            <person name="Spring S."/>
            <person name="Schroeder M."/>
            <person name="Brambilla E."/>
            <person name="Klenk H.-P."/>
            <person name="Eisen J.A."/>
        </authorList>
    </citation>
    <scope>NUCLEOTIDE SEQUENCE [LARGE SCALE GENOMIC DNA]</scope>
    <source>
        <strain evidence="8">ATCC 700847 / DSM 10411 / MH2</strain>
    </source>
</reference>
<dbReference type="PANTHER" id="PTHR21343">
    <property type="entry name" value="DETHIOBIOTIN SYNTHETASE"/>
    <property type="match status" value="1"/>
</dbReference>
<dbReference type="GO" id="GO:0009236">
    <property type="term" value="P:cobalamin biosynthetic process"/>
    <property type="evidence" value="ECO:0007669"/>
    <property type="project" value="UniProtKB-UniRule"/>
</dbReference>
<dbReference type="InterPro" id="IPR029062">
    <property type="entry name" value="Class_I_gatase-like"/>
</dbReference>
<dbReference type="HOGENOM" id="CLU_019250_2_2_7"/>
<evidence type="ECO:0000256" key="2">
    <source>
        <dbReference type="ARBA" id="ARBA00022573"/>
    </source>
</evidence>
<dbReference type="InterPro" id="IPR047045">
    <property type="entry name" value="CobQ_N"/>
</dbReference>
<accession>F2LWS6</accession>
<dbReference type="SUPFAM" id="SSF52317">
    <property type="entry name" value="Class I glutamine amidotransferase-like"/>
    <property type="match status" value="1"/>
</dbReference>
<evidence type="ECO:0000313" key="8">
    <source>
        <dbReference type="Proteomes" id="UP000008139"/>
    </source>
</evidence>
<comment type="pathway">
    <text evidence="1 4">Cofactor biosynthesis; adenosylcobalamin biosynthesis.</text>
</comment>
<evidence type="ECO:0000259" key="5">
    <source>
        <dbReference type="Pfam" id="PF01656"/>
    </source>
</evidence>
<evidence type="ECO:0000313" key="7">
    <source>
        <dbReference type="EMBL" id="AEA33054.1"/>
    </source>
</evidence>
<evidence type="ECO:0000256" key="1">
    <source>
        <dbReference type="ARBA" id="ARBA00004953"/>
    </source>
</evidence>
<dbReference type="GO" id="GO:0015420">
    <property type="term" value="F:ABC-type vitamin B12 transporter activity"/>
    <property type="evidence" value="ECO:0007669"/>
    <property type="project" value="UniProtKB-UniRule"/>
</dbReference>
<dbReference type="InterPro" id="IPR033949">
    <property type="entry name" value="CobQ_GATase1"/>
</dbReference>
<keyword evidence="8" id="KW-1185">Reference proteome</keyword>
<dbReference type="PANTHER" id="PTHR21343:SF1">
    <property type="entry name" value="COBYRIC ACID SYNTHASE"/>
    <property type="match status" value="1"/>
</dbReference>
<reference evidence="7 8" key="1">
    <citation type="journal article" date="2011" name="Stand. Genomic Sci.">
        <title>Complete genome sequence of the thermophilic sulfur-reducer Hippea maritima type strain (MH(2)).</title>
        <authorList>
            <person name="Huntemann M."/>
            <person name="Lu M."/>
            <person name="Nolan M."/>
            <person name="Lapidus A."/>
            <person name="Lucas S."/>
            <person name="Hammon N."/>
            <person name="Deshpande S."/>
            <person name="Cheng J.F."/>
            <person name="Tapia R."/>
            <person name="Han C."/>
            <person name="Goodwin L."/>
            <person name="Pitluck S."/>
            <person name="Liolios K."/>
            <person name="Pagani I."/>
            <person name="Ivanova N."/>
            <person name="Ovchinikova G."/>
            <person name="Pati A."/>
            <person name="Chen A."/>
            <person name="Palaniappan K."/>
            <person name="Land M."/>
            <person name="Hauser L."/>
            <person name="Jeffries C.D."/>
            <person name="Detter J.C."/>
            <person name="Brambilla E.M."/>
            <person name="Rohde M."/>
            <person name="Spring S."/>
            <person name="Goker M."/>
            <person name="Woyke T."/>
            <person name="Bristow J."/>
            <person name="Eisen J.A."/>
            <person name="Markowitz V."/>
            <person name="Hugenholtz P."/>
            <person name="Kyrpides N.C."/>
            <person name="Klenk H.P."/>
            <person name="Mavromatis K."/>
        </authorList>
    </citation>
    <scope>NUCLEOTIDE SEQUENCE [LARGE SCALE GENOMIC DNA]</scope>
    <source>
        <strain evidence="8">ATCC 700847 / DSM 10411 / MH2</strain>
    </source>
</reference>
<feature type="active site" description="Nucleophile" evidence="4">
    <location>
        <position position="324"/>
    </location>
</feature>
<dbReference type="SUPFAM" id="SSF52540">
    <property type="entry name" value="P-loop containing nucleoside triphosphate hydrolases"/>
    <property type="match status" value="1"/>
</dbReference>
<dbReference type="CDD" id="cd05389">
    <property type="entry name" value="CobQ_N"/>
    <property type="match status" value="1"/>
</dbReference>
<dbReference type="InterPro" id="IPR002586">
    <property type="entry name" value="CobQ/CobB/MinD/ParA_Nub-bd_dom"/>
</dbReference>
<dbReference type="Proteomes" id="UP000008139">
    <property type="component" value="Chromosome"/>
</dbReference>
<dbReference type="EMBL" id="CP002606">
    <property type="protein sequence ID" value="AEA33054.1"/>
    <property type="molecule type" value="Genomic_DNA"/>
</dbReference>
<name>F2LWS6_HIPMA</name>
<proteinExistence type="inferred from homology"/>
<evidence type="ECO:0000256" key="4">
    <source>
        <dbReference type="HAMAP-Rule" id="MF_00028"/>
    </source>
</evidence>
<evidence type="ECO:0000259" key="6">
    <source>
        <dbReference type="Pfam" id="PF07685"/>
    </source>
</evidence>
<dbReference type="InParanoid" id="F2LWS6"/>
<dbReference type="KEGG" id="hmr:Hipma_0074"/>
<dbReference type="UniPathway" id="UPA00148"/>
<protein>
    <recommendedName>
        <fullName evidence="4">Cobyric acid synthase</fullName>
    </recommendedName>
</protein>
<dbReference type="InterPro" id="IPR004459">
    <property type="entry name" value="CobQ_synth"/>
</dbReference>
<dbReference type="RefSeq" id="WP_013681099.1">
    <property type="nucleotide sequence ID" value="NC_015318.1"/>
</dbReference>
<dbReference type="eggNOG" id="COG1492">
    <property type="taxonomic scope" value="Bacteria"/>
</dbReference>
<organism evidence="7 8">
    <name type="scientific">Hippea maritima (strain ATCC 700847 / DSM 10411 / MH2)</name>
    <dbReference type="NCBI Taxonomy" id="760142"/>
    <lineage>
        <taxon>Bacteria</taxon>
        <taxon>Pseudomonadati</taxon>
        <taxon>Campylobacterota</taxon>
        <taxon>Desulfurellia</taxon>
        <taxon>Desulfurellales</taxon>
        <taxon>Hippeaceae</taxon>
        <taxon>Hippea</taxon>
    </lineage>
</organism>
<feature type="domain" description="CobB/CobQ-like glutamine amidotransferase" evidence="6">
    <location>
        <begin position="247"/>
        <end position="417"/>
    </location>
</feature>
<dbReference type="GO" id="GO:0003824">
    <property type="term" value="F:catalytic activity"/>
    <property type="evidence" value="ECO:0007669"/>
    <property type="project" value="InterPro"/>
</dbReference>
<dbReference type="AlphaFoldDB" id="F2LWS6"/>
<dbReference type="NCBIfam" id="TIGR00313">
    <property type="entry name" value="cobQ"/>
    <property type="match status" value="1"/>
</dbReference>
<dbReference type="HAMAP" id="MF_00028">
    <property type="entry name" value="CobQ"/>
    <property type="match status" value="1"/>
</dbReference>